<gene>
    <name evidence="2" type="ORF">OKIOD_LOCUS12008</name>
</gene>
<feature type="region of interest" description="Disordered" evidence="1">
    <location>
        <begin position="300"/>
        <end position="327"/>
    </location>
</feature>
<feature type="region of interest" description="Disordered" evidence="1">
    <location>
        <begin position="1"/>
        <end position="21"/>
    </location>
</feature>
<dbReference type="EMBL" id="OU015566">
    <property type="protein sequence ID" value="CAG5107283.1"/>
    <property type="molecule type" value="Genomic_DNA"/>
</dbReference>
<feature type="compositionally biased region" description="Basic residues" evidence="1">
    <location>
        <begin position="174"/>
        <end position="186"/>
    </location>
</feature>
<keyword evidence="3" id="KW-1185">Reference proteome</keyword>
<feature type="compositionally biased region" description="Acidic residues" evidence="1">
    <location>
        <begin position="11"/>
        <end position="21"/>
    </location>
</feature>
<sequence length="361" mass="41663">MATTNPVLSESSDEFSEEEDPAMTILNQEIARKIAEEKQKAEARIKRAKKNANIWADCNPNKTKLNLIPKRFEHDGTLCRDSRAHIMETVMVAVKSEPEPQPETVTLETTLDCEDGKYSGIGDLKRLSEMLRNKLFYVEADYHYFRKSRDFPLLKVKTQLLLDHPEVFPEGYKPRRQKRSPRGRRGGKLEKQRAKRLKYGDFSEAISRSSQTQRKRPLERKKPDMVVMKKEWMPEIDDPKLKFIASRARLVTLLRKQRFKTKDGYHLFDASGVFPKLRIKSSLIPADFFQPCSNTDFIGPIKDEKKPVSTKRTSLESATGSSGTSAMAIPDEEKYELERYRKLGIKLDIKKENGKTIIDYS</sequence>
<protein>
    <submittedName>
        <fullName evidence="2">Oidioi.mRNA.OKI2018_I69.chr1.g3243.t1.cds</fullName>
    </submittedName>
</protein>
<name>A0ABN7STD5_OIKDI</name>
<dbReference type="Proteomes" id="UP001158576">
    <property type="component" value="Chromosome 1"/>
</dbReference>
<organism evidence="2 3">
    <name type="scientific">Oikopleura dioica</name>
    <name type="common">Tunicate</name>
    <dbReference type="NCBI Taxonomy" id="34765"/>
    <lineage>
        <taxon>Eukaryota</taxon>
        <taxon>Metazoa</taxon>
        <taxon>Chordata</taxon>
        <taxon>Tunicata</taxon>
        <taxon>Appendicularia</taxon>
        <taxon>Copelata</taxon>
        <taxon>Oikopleuridae</taxon>
        <taxon>Oikopleura</taxon>
    </lineage>
</organism>
<reference evidence="2 3" key="1">
    <citation type="submission" date="2021-04" db="EMBL/GenBank/DDBJ databases">
        <authorList>
            <person name="Bliznina A."/>
        </authorList>
    </citation>
    <scope>NUCLEOTIDE SEQUENCE [LARGE SCALE GENOMIC DNA]</scope>
</reference>
<evidence type="ECO:0000313" key="3">
    <source>
        <dbReference type="Proteomes" id="UP001158576"/>
    </source>
</evidence>
<feature type="region of interest" description="Disordered" evidence="1">
    <location>
        <begin position="167"/>
        <end position="191"/>
    </location>
</feature>
<evidence type="ECO:0000313" key="2">
    <source>
        <dbReference type="EMBL" id="CAG5107283.1"/>
    </source>
</evidence>
<accession>A0ABN7STD5</accession>
<proteinExistence type="predicted"/>
<feature type="compositionally biased region" description="Low complexity" evidence="1">
    <location>
        <begin position="317"/>
        <end position="326"/>
    </location>
</feature>
<evidence type="ECO:0000256" key="1">
    <source>
        <dbReference type="SAM" id="MobiDB-lite"/>
    </source>
</evidence>